<dbReference type="Pfam" id="PF00176">
    <property type="entry name" value="SNF2-rel_dom"/>
    <property type="match status" value="1"/>
</dbReference>
<evidence type="ECO:0000256" key="2">
    <source>
        <dbReference type="ARBA" id="ARBA00022801"/>
    </source>
</evidence>
<dbReference type="PANTHER" id="PTHR45626:SF17">
    <property type="entry name" value="HELICASE-LIKE TRANSCRIPTION FACTOR"/>
    <property type="match status" value="1"/>
</dbReference>
<feature type="compositionally biased region" description="Acidic residues" evidence="5">
    <location>
        <begin position="1913"/>
        <end position="1922"/>
    </location>
</feature>
<dbReference type="GO" id="GO:0006281">
    <property type="term" value="P:DNA repair"/>
    <property type="evidence" value="ECO:0007669"/>
    <property type="project" value="TreeGrafter"/>
</dbReference>
<dbReference type="Gene3D" id="3.40.50.10810">
    <property type="entry name" value="Tandem AAA-ATPase domain"/>
    <property type="match status" value="1"/>
</dbReference>
<keyword evidence="8" id="KW-1185">Reference proteome</keyword>
<feature type="compositionally biased region" description="Basic and acidic residues" evidence="5">
    <location>
        <begin position="1197"/>
        <end position="1206"/>
    </location>
</feature>
<feature type="compositionally biased region" description="Polar residues" evidence="5">
    <location>
        <begin position="1769"/>
        <end position="1782"/>
    </location>
</feature>
<dbReference type="SUPFAM" id="SSF52540">
    <property type="entry name" value="P-loop containing nucleoside triphosphate hydrolases"/>
    <property type="match status" value="2"/>
</dbReference>
<sequence length="1922" mass="214740">MPPRTATNRSAGVSSGALNLDEVVLDEKPTPQLARLSKNKNGKARSAKAKSHKHYGFPESDFASHPSWTVTSGNAATKGANFNFFCDDVTQILQWPEGSHNRPRWHNDDWAHFDYPSPSESMDQEELEVIRRQAVASRRKIKGLPEEIRCGRIWKDVGNAFFNGWNNPHIHTPQFPVVCHFLQRESTPGTYLYEILSSNPSEMTLVSQGAINGASKYEGDDKDDTHPIATFILSAFRLLEYAPTHNLSYDVELSSDRSAYPHRYPRAEPGDNKAILGYVLEDWARAIVLCMVFCNRRSGKFQIMTATDPSESPLPPPMIYPALVDNSEWLDEEDAGKERATALNRAMLASSVMSHKRTRTLLNLSKVYSVTASGEELSLRTERLLASMQGGTNISECIARQCHSLQLPPMPKLDDATMRILINHLRTRHGRRQDDDDPSIEPTTAERINPDARDKEFQDFFNIGCEDLAEDAQSSKEAADEAYKATFKTWLMNKSLAGDAPNDEGANFEAAAKLLGFENWRELCPNTKTPDYQLTAAQVMGMSPFTLPSVLYPLPLESAPAWILDGPSSSRPWSFYSSHGHIYNLVSKEKSPMRGSMLCSSVGLGKTNCIFGLIAAVASMLEAEFNAGQSKGPFLPTLVICNNANFSQMFDKAKVWDERLKVRLYFSHTKNVNKDSGRSDVTWNKDELDPKIFELFRDGANDPQVTSLPPFPVSLSVAALVFMAVRFSSPTAVKTRAPSRLSTAVKTRAPSRLSTATARTVVLSPNTTLVHRLTSYEFEPIRIRDKDRLATFRKAAKGHGRHPEGHITELITHAHRPVVARTYFKEHEFYPCNTDEAHAYIGSYVPVNGMSGFRRKWHRIIVDEAHCCKNELSALFAFLTEESYAHLTLVTATPMVNHIRDLAAYLRLFHHVVWKARPEGERIWIMPNRTDLGETLLLYLPNYDPCQEQFTVGPRTVRGLFHLATYVDDEGNPYTELPPAIEYAKKVWMETRFPLWILHPGLYKATGARHQWKDEFAQVVVPRVMALIAQRRYMHTPLSLPDGTVTYPAKNMKPYKYVMEELSYPEEDAEEVLNHSCGLLDRTIATGAAKQKTVLKLRQNLRKLTCSPDTPIGGDGGGGGGGGGPAQGNSRNANVQSSIAAGEDESGNNVTFREGMLVAFDLHSMVLQDVEDECNVTLGSLQQKDFDKTFEDLDKARENSANKPDDAPTASKKGKGKANFVRHNVAQRAAAGDDIDDLATIVTLGREHVEELVRTDPYGGLRYLFYLVNKDKDIPEPSDPVQLIKWVCSKSPILARTLEIATKTIREDKSRVFILADIPWQQQIVGAMLAVVGFNVESIRSSHSDRERTVAIDRFNSPFSSCQVLVANFNISLVGLDLQAQCHTGIFVSINWSWAYHEQGGGRLIRLGQKFPVTWHLLKIKNSYYDYMERNLTNKWSHELIGAANIPGHIQGSIRYAVVFEMVRNHIRQPFNRFAWCDGHFKPNELRRYHAPIIVQRGHAYTYLAVWARSLTLDRYNKTFGFAQYGLDPVINGLVKFLLNRPGGDDEPVTFEQMDGTDLAKQARAEVKAILAKSQQMEEDDDGNPTAKAKKLKAKWEKKFESRQSAAMIKVDPSIDNDFDDHFNDIPSYQTRKQDLVVDRPVDDPPLHDRENEVSTPGLDTFHGRENETPAPPSTPAVDPTLPFDDEALEMTPTPAPRRKEAVTVPHDSSEEVIPETSQVQSDSTEVTDPQRTSFSVRLLSQRVDPGPPLGSDDSNDGDAMALDDNLPLASSQLSTNVQLGSDGSEEVPGEAASEPTNDYQMDIDGTQGGIEHKQPGQDNETEKDEETSQYDGNSIFGETPQNPSQELSSDADAAKSSPLREAMLPPPAPPRKSQRIRFLKSGSTKRHVVDALDGDVSPESQAKTKRRKLEYDGDIEDEMLG</sequence>
<dbReference type="RefSeq" id="XP_060308966.1">
    <property type="nucleotide sequence ID" value="XM_060460918.1"/>
</dbReference>
<feature type="compositionally biased region" description="Basic residues" evidence="5">
    <location>
        <begin position="37"/>
        <end position="52"/>
    </location>
</feature>
<evidence type="ECO:0000256" key="1">
    <source>
        <dbReference type="ARBA" id="ARBA00022741"/>
    </source>
</evidence>
<dbReference type="GO" id="GO:0016787">
    <property type="term" value="F:hydrolase activity"/>
    <property type="evidence" value="ECO:0007669"/>
    <property type="project" value="UniProtKB-KW"/>
</dbReference>
<feature type="region of interest" description="Disordered" evidence="5">
    <location>
        <begin position="428"/>
        <end position="449"/>
    </location>
</feature>
<dbReference type="PANTHER" id="PTHR45626">
    <property type="entry name" value="TRANSCRIPTION TERMINATION FACTOR 2-RELATED"/>
    <property type="match status" value="1"/>
</dbReference>
<evidence type="ECO:0000256" key="4">
    <source>
        <dbReference type="ARBA" id="ARBA00022840"/>
    </source>
</evidence>
<dbReference type="GO" id="GO:0005524">
    <property type="term" value="F:ATP binding"/>
    <property type="evidence" value="ECO:0007669"/>
    <property type="project" value="UniProtKB-KW"/>
</dbReference>
<evidence type="ECO:0000313" key="7">
    <source>
        <dbReference type="EMBL" id="KAK1517221.1"/>
    </source>
</evidence>
<feature type="region of interest" description="Disordered" evidence="5">
    <location>
        <begin position="1105"/>
        <end position="1135"/>
    </location>
</feature>
<dbReference type="PROSITE" id="PS00690">
    <property type="entry name" value="DEAH_ATP_HELICASE"/>
    <property type="match status" value="1"/>
</dbReference>
<keyword evidence="2" id="KW-0378">Hydrolase</keyword>
<keyword evidence="4" id="KW-0067">ATP-binding</keyword>
<dbReference type="InterPro" id="IPR027417">
    <property type="entry name" value="P-loop_NTPase"/>
</dbReference>
<reference evidence="7 8" key="1">
    <citation type="submission" date="2016-10" db="EMBL/GenBank/DDBJ databases">
        <title>The genome sequence of Colletotrichum fioriniae PJ7.</title>
        <authorList>
            <person name="Baroncelli R."/>
        </authorList>
    </citation>
    <scope>NUCLEOTIDE SEQUENCE [LARGE SCALE GENOMIC DNA]</scope>
    <source>
        <strain evidence="7 8">IMI 309622</strain>
    </source>
</reference>
<feature type="compositionally biased region" description="Polar residues" evidence="5">
    <location>
        <begin position="1"/>
        <end position="17"/>
    </location>
</feature>
<accession>A0AAJ0DWR2</accession>
<feature type="compositionally biased region" description="Acidic residues" evidence="5">
    <location>
        <begin position="1820"/>
        <end position="1829"/>
    </location>
</feature>
<dbReference type="GO" id="GO:0005634">
    <property type="term" value="C:nucleus"/>
    <property type="evidence" value="ECO:0007669"/>
    <property type="project" value="TreeGrafter"/>
</dbReference>
<dbReference type="InterPro" id="IPR000330">
    <property type="entry name" value="SNF2_N"/>
</dbReference>
<feature type="compositionally biased region" description="Basic and acidic residues" evidence="5">
    <location>
        <begin position="1639"/>
        <end position="1653"/>
    </location>
</feature>
<feature type="compositionally biased region" description="Polar residues" evidence="5">
    <location>
        <begin position="1716"/>
        <end position="1736"/>
    </location>
</feature>
<comment type="caution">
    <text evidence="7">The sequence shown here is derived from an EMBL/GenBank/DDBJ whole genome shotgun (WGS) entry which is preliminary data.</text>
</comment>
<protein>
    <recommendedName>
        <fullName evidence="6">Helicase ATP-binding domain-containing protein</fullName>
    </recommendedName>
</protein>
<evidence type="ECO:0000256" key="5">
    <source>
        <dbReference type="SAM" id="MobiDB-lite"/>
    </source>
</evidence>
<feature type="domain" description="Helicase ATP-binding" evidence="6">
    <location>
        <begin position="547"/>
        <end position="923"/>
    </location>
</feature>
<organism evidence="7 8">
    <name type="scientific">Colletotrichum costaricense</name>
    <dbReference type="NCBI Taxonomy" id="1209916"/>
    <lineage>
        <taxon>Eukaryota</taxon>
        <taxon>Fungi</taxon>
        <taxon>Dikarya</taxon>
        <taxon>Ascomycota</taxon>
        <taxon>Pezizomycotina</taxon>
        <taxon>Sordariomycetes</taxon>
        <taxon>Hypocreomycetidae</taxon>
        <taxon>Glomerellales</taxon>
        <taxon>Glomerellaceae</taxon>
        <taxon>Colletotrichum</taxon>
        <taxon>Colletotrichum acutatum species complex</taxon>
    </lineage>
</organism>
<keyword evidence="1" id="KW-0547">Nucleotide-binding</keyword>
<name>A0AAJ0DWR2_9PEZI</name>
<dbReference type="InterPro" id="IPR002464">
    <property type="entry name" value="DNA/RNA_helicase_DEAH_CS"/>
</dbReference>
<dbReference type="Proteomes" id="UP001240678">
    <property type="component" value="Unassembled WGS sequence"/>
</dbReference>
<dbReference type="GeneID" id="85344465"/>
<dbReference type="SMART" id="SM00487">
    <property type="entry name" value="DEXDc"/>
    <property type="match status" value="1"/>
</dbReference>
<evidence type="ECO:0000313" key="8">
    <source>
        <dbReference type="Proteomes" id="UP001240678"/>
    </source>
</evidence>
<dbReference type="GO" id="GO:0004386">
    <property type="term" value="F:helicase activity"/>
    <property type="evidence" value="ECO:0007669"/>
    <property type="project" value="UniProtKB-KW"/>
</dbReference>
<dbReference type="InterPro" id="IPR050628">
    <property type="entry name" value="SNF2_RAD54_helicase_TF"/>
</dbReference>
<proteinExistence type="predicted"/>
<evidence type="ECO:0000256" key="3">
    <source>
        <dbReference type="ARBA" id="ARBA00022806"/>
    </source>
</evidence>
<dbReference type="EMBL" id="MOOE01000015">
    <property type="protein sequence ID" value="KAK1517221.1"/>
    <property type="molecule type" value="Genomic_DNA"/>
</dbReference>
<feature type="compositionally biased region" description="Gly residues" evidence="5">
    <location>
        <begin position="1113"/>
        <end position="1126"/>
    </location>
</feature>
<keyword evidence="3" id="KW-0347">Helicase</keyword>
<feature type="compositionally biased region" description="Polar residues" evidence="5">
    <location>
        <begin position="1840"/>
        <end position="1849"/>
    </location>
</feature>
<dbReference type="InterPro" id="IPR014001">
    <property type="entry name" value="Helicase_ATP-bd"/>
</dbReference>
<feature type="region of interest" description="Disordered" evidence="5">
    <location>
        <begin position="1197"/>
        <end position="1217"/>
    </location>
</feature>
<feature type="region of interest" description="Disordered" evidence="5">
    <location>
        <begin position="1"/>
        <end position="52"/>
    </location>
</feature>
<evidence type="ECO:0000259" key="6">
    <source>
        <dbReference type="SMART" id="SM00487"/>
    </source>
</evidence>
<gene>
    <name evidence="7" type="ORF">CCOS01_12770</name>
</gene>
<feature type="region of interest" description="Disordered" evidence="5">
    <location>
        <begin position="1639"/>
        <end position="1875"/>
    </location>
</feature>
<dbReference type="GO" id="GO:0008094">
    <property type="term" value="F:ATP-dependent activity, acting on DNA"/>
    <property type="evidence" value="ECO:0007669"/>
    <property type="project" value="TreeGrafter"/>
</dbReference>
<dbReference type="Gene3D" id="3.40.50.300">
    <property type="entry name" value="P-loop containing nucleotide triphosphate hydrolases"/>
    <property type="match status" value="1"/>
</dbReference>
<feature type="region of interest" description="Disordered" evidence="5">
    <location>
        <begin position="1892"/>
        <end position="1922"/>
    </location>
</feature>
<dbReference type="InterPro" id="IPR038718">
    <property type="entry name" value="SNF2-like_sf"/>
</dbReference>